<dbReference type="GO" id="GO:0006284">
    <property type="term" value="P:base-excision repair"/>
    <property type="evidence" value="ECO:0007669"/>
    <property type="project" value="InterPro"/>
</dbReference>
<dbReference type="InterPro" id="IPR005019">
    <property type="entry name" value="Adenine_glyco"/>
</dbReference>
<keyword evidence="1" id="KW-0479">Metal-binding</keyword>
<dbReference type="Proteomes" id="UP000281112">
    <property type="component" value="Unassembled WGS sequence"/>
</dbReference>
<dbReference type="Pfam" id="PF03352">
    <property type="entry name" value="Adenine_glyco"/>
    <property type="match status" value="1"/>
</dbReference>
<name>A0A3N9THJ0_9VIBR</name>
<dbReference type="PANTHER" id="PTHR30037">
    <property type="entry name" value="DNA-3-METHYLADENINE GLYCOSYLASE 1"/>
    <property type="match status" value="1"/>
</dbReference>
<dbReference type="GO" id="GO:0008725">
    <property type="term" value="F:DNA-3-methyladenine glycosylase activity"/>
    <property type="evidence" value="ECO:0007669"/>
    <property type="project" value="InterPro"/>
</dbReference>
<feature type="binding site" evidence="1">
    <location>
        <position position="18"/>
    </location>
    <ligand>
        <name>Zn(2+)</name>
        <dbReference type="ChEBI" id="CHEBI:29105"/>
    </ligand>
</feature>
<accession>A0A3N9THJ0</accession>
<feature type="binding site" evidence="1">
    <location>
        <position position="4"/>
    </location>
    <ligand>
        <name>Zn(2+)</name>
        <dbReference type="ChEBI" id="CHEBI:29105"/>
    </ligand>
</feature>
<evidence type="ECO:0000256" key="1">
    <source>
        <dbReference type="PIRSR" id="PIRSR605019-1"/>
    </source>
</evidence>
<gene>
    <name evidence="2" type="ORF">EES38_09265</name>
</gene>
<feature type="binding site" evidence="1">
    <location>
        <position position="180"/>
    </location>
    <ligand>
        <name>Zn(2+)</name>
        <dbReference type="ChEBI" id="CHEBI:29105"/>
    </ligand>
</feature>
<feature type="binding site" evidence="1">
    <location>
        <position position="176"/>
    </location>
    <ligand>
        <name>Zn(2+)</name>
        <dbReference type="ChEBI" id="CHEBI:29105"/>
    </ligand>
</feature>
<dbReference type="EMBL" id="RJVQ01000003">
    <property type="protein sequence ID" value="RQW63727.1"/>
    <property type="molecule type" value="Genomic_DNA"/>
</dbReference>
<protein>
    <submittedName>
        <fullName evidence="2">DNA-3-methyladenine glycosylase I</fullName>
    </submittedName>
</protein>
<keyword evidence="3" id="KW-1185">Reference proteome</keyword>
<dbReference type="InterPro" id="IPR052891">
    <property type="entry name" value="DNA-3mA_glycosylase"/>
</dbReference>
<dbReference type="PANTHER" id="PTHR30037:SF4">
    <property type="entry name" value="DNA-3-METHYLADENINE GLYCOSYLASE I"/>
    <property type="match status" value="1"/>
</dbReference>
<keyword evidence="1" id="KW-0862">Zinc</keyword>
<dbReference type="GO" id="GO:0046872">
    <property type="term" value="F:metal ion binding"/>
    <property type="evidence" value="ECO:0007669"/>
    <property type="project" value="UniProtKB-KW"/>
</dbReference>
<dbReference type="InterPro" id="IPR011257">
    <property type="entry name" value="DNA_glycosylase"/>
</dbReference>
<dbReference type="Gene3D" id="1.10.340.30">
    <property type="entry name" value="Hypothetical protein, domain 2"/>
    <property type="match status" value="1"/>
</dbReference>
<dbReference type="OrthoDB" id="9807664at2"/>
<dbReference type="SUPFAM" id="SSF48150">
    <property type="entry name" value="DNA-glycosylase"/>
    <property type="match status" value="1"/>
</dbReference>
<comment type="caution">
    <text evidence="2">The sequence shown here is derived from an EMBL/GenBank/DDBJ whole genome shotgun (WGS) entry which is preliminary data.</text>
</comment>
<reference evidence="2 3" key="1">
    <citation type="submission" date="2018-11" db="EMBL/GenBank/DDBJ databases">
        <title>Vibrio LJC006 sp. nov., isolated from seawater during the bloom of the enteromorpha.</title>
        <authorList>
            <person name="Liang J."/>
        </authorList>
    </citation>
    <scope>NUCLEOTIDE SEQUENCE [LARGE SCALE GENOMIC DNA]</scope>
    <source>
        <strain evidence="2 3">LJC006</strain>
    </source>
</reference>
<evidence type="ECO:0000313" key="3">
    <source>
        <dbReference type="Proteomes" id="UP000281112"/>
    </source>
</evidence>
<evidence type="ECO:0000313" key="2">
    <source>
        <dbReference type="EMBL" id="RQW63727.1"/>
    </source>
</evidence>
<organism evidence="2 3">
    <name type="scientific">Vibrio viridaestus</name>
    <dbReference type="NCBI Taxonomy" id="2487322"/>
    <lineage>
        <taxon>Bacteria</taxon>
        <taxon>Pseudomonadati</taxon>
        <taxon>Pseudomonadota</taxon>
        <taxon>Gammaproteobacteria</taxon>
        <taxon>Vibrionales</taxon>
        <taxon>Vibrionaceae</taxon>
        <taxon>Vibrio</taxon>
    </lineage>
</organism>
<proteinExistence type="predicted"/>
<sequence length="183" mass="21020">MIRCPWLDTTKEDYVRYHDEEWGKPVYDDRVLFEFIILESAQAGLSWYTILKRREGYRDAFAQFDPQAVAQFDDAKIEELVTNTAIIRHRGKIAAAVTNAQVFIQIQHEFGSFSAYLWGFVDNKPLILRPDSINDYAATSPLSDRISKDLKKRGMRFFGSTICYSYLQACGVINEHSANCLCA</sequence>
<dbReference type="AlphaFoldDB" id="A0A3N9THJ0"/>